<keyword evidence="4" id="KW-1185">Reference proteome</keyword>
<dbReference type="Pfam" id="PF00085">
    <property type="entry name" value="Thioredoxin"/>
    <property type="match status" value="1"/>
</dbReference>
<dbReference type="PANTHER" id="PTHR43601:SF3">
    <property type="entry name" value="THIOREDOXIN, MITOCHONDRIAL"/>
    <property type="match status" value="1"/>
</dbReference>
<reference evidence="3 4" key="1">
    <citation type="submission" date="2024-03" db="EMBL/GenBank/DDBJ databases">
        <title>Complete genome sequence of the green alga Chloropicon roscoffensis RCC1871.</title>
        <authorList>
            <person name="Lemieux C."/>
            <person name="Pombert J.-F."/>
            <person name="Otis C."/>
            <person name="Turmel M."/>
        </authorList>
    </citation>
    <scope>NUCLEOTIDE SEQUENCE [LARGE SCALE GENOMIC DNA]</scope>
    <source>
        <strain evidence="3 4">RCC1871</strain>
    </source>
</reference>
<dbReference type="PROSITE" id="PS51352">
    <property type="entry name" value="THIOREDOXIN_2"/>
    <property type="match status" value="1"/>
</dbReference>
<dbReference type="SUPFAM" id="SSF52833">
    <property type="entry name" value="Thioredoxin-like"/>
    <property type="match status" value="1"/>
</dbReference>
<evidence type="ECO:0000259" key="2">
    <source>
        <dbReference type="PROSITE" id="PS51352"/>
    </source>
</evidence>
<dbReference type="SUPFAM" id="SSF48452">
    <property type="entry name" value="TPR-like"/>
    <property type="match status" value="1"/>
</dbReference>
<evidence type="ECO:0000313" key="4">
    <source>
        <dbReference type="Proteomes" id="UP001472866"/>
    </source>
</evidence>
<name>A0AAX4P280_9CHLO</name>
<dbReference type="InterPro" id="IPR036249">
    <property type="entry name" value="Thioredoxin-like_sf"/>
</dbReference>
<dbReference type="InterPro" id="IPR011990">
    <property type="entry name" value="TPR-like_helical_dom_sf"/>
</dbReference>
<dbReference type="CDD" id="cd02947">
    <property type="entry name" value="TRX_family"/>
    <property type="match status" value="1"/>
</dbReference>
<comment type="similarity">
    <text evidence="1">Belongs to the thioredoxin family.</text>
</comment>
<dbReference type="InterPro" id="IPR013766">
    <property type="entry name" value="Thioredoxin_domain"/>
</dbReference>
<accession>A0AAX4P280</accession>
<dbReference type="Gene3D" id="1.25.40.10">
    <property type="entry name" value="Tetratricopeptide repeat domain"/>
    <property type="match status" value="1"/>
</dbReference>
<evidence type="ECO:0000256" key="1">
    <source>
        <dbReference type="ARBA" id="ARBA00008987"/>
    </source>
</evidence>
<protein>
    <submittedName>
        <fullName evidence="3">Thioredoxin</fullName>
    </submittedName>
</protein>
<dbReference type="EMBL" id="CP151502">
    <property type="protein sequence ID" value="WZN60233.1"/>
    <property type="molecule type" value="Genomic_DNA"/>
</dbReference>
<dbReference type="GO" id="GO:0006950">
    <property type="term" value="P:response to stress"/>
    <property type="evidence" value="ECO:0007669"/>
    <property type="project" value="UniProtKB-ARBA"/>
</dbReference>
<evidence type="ECO:0000313" key="3">
    <source>
        <dbReference type="EMBL" id="WZN60233.1"/>
    </source>
</evidence>
<dbReference type="PANTHER" id="PTHR43601">
    <property type="entry name" value="THIOREDOXIN, MITOCHONDRIAL"/>
    <property type="match status" value="1"/>
</dbReference>
<dbReference type="Pfam" id="PF14561">
    <property type="entry name" value="TPR_20"/>
    <property type="match status" value="1"/>
</dbReference>
<dbReference type="InterPro" id="IPR017937">
    <property type="entry name" value="Thioredoxin_CS"/>
</dbReference>
<feature type="domain" description="Thioredoxin" evidence="2">
    <location>
        <begin position="44"/>
        <end position="190"/>
    </location>
</feature>
<sequence>MSGAGLLLRGLLRLRRTEPRTAATLCRRIFSLAAPVVASSRHLHHLGPGVPPTTTEATEAWWRRAYASDAVDAGVGEIIEVQSMKDFQSLAEASKSAPIILDFYADWCGPCKTLSPKLDQAAKASQKFNVAKIDVEAQEVAPLVQHLKISSLPTLMVLFDGQIIANSVVVGVPDDGKFAAYVKMIEGLEASKAAAEGKGEGDGGPAAAEGEEPKPDFKAIITEHMGKLSGEGVSKDVVAEAARAFSGVLSHEASELGDAVRAKVGLAMCALKEGNADVARQLARSAEGDCAENQKFGELEALKAQLDFIEQGGAGSVSEAQARVDADPGDLEALHDLATALFAEGRSREALDAALEIVRKDKTWNDEAGRKLLVKLFDLLGKDDDLVRVYRQKLSNVLFI</sequence>
<dbReference type="Proteomes" id="UP001472866">
    <property type="component" value="Chromosome 02"/>
</dbReference>
<dbReference type="PRINTS" id="PR00421">
    <property type="entry name" value="THIOREDOXIN"/>
</dbReference>
<dbReference type="Gene3D" id="3.40.30.10">
    <property type="entry name" value="Glutaredoxin"/>
    <property type="match status" value="1"/>
</dbReference>
<dbReference type="PROSITE" id="PS00194">
    <property type="entry name" value="THIOREDOXIN_1"/>
    <property type="match status" value="1"/>
</dbReference>
<gene>
    <name evidence="3" type="ORF">HKI87_02g17620</name>
</gene>
<dbReference type="AlphaFoldDB" id="A0AAX4P280"/>
<organism evidence="3 4">
    <name type="scientific">Chloropicon roscoffensis</name>
    <dbReference type="NCBI Taxonomy" id="1461544"/>
    <lineage>
        <taxon>Eukaryota</taxon>
        <taxon>Viridiplantae</taxon>
        <taxon>Chlorophyta</taxon>
        <taxon>Chloropicophyceae</taxon>
        <taxon>Chloropicales</taxon>
        <taxon>Chloropicaceae</taxon>
        <taxon>Chloropicon</taxon>
    </lineage>
</organism>
<proteinExistence type="inferred from homology"/>
<dbReference type="GO" id="GO:0045454">
    <property type="term" value="P:cell redox homeostasis"/>
    <property type="evidence" value="ECO:0007669"/>
    <property type="project" value="TreeGrafter"/>
</dbReference>